<proteinExistence type="predicted"/>
<dbReference type="EMBL" id="CP157199">
    <property type="protein sequence ID" value="XBG60707.1"/>
    <property type="molecule type" value="Genomic_DNA"/>
</dbReference>
<evidence type="ECO:0000313" key="1">
    <source>
        <dbReference type="EMBL" id="XBG60707.1"/>
    </source>
</evidence>
<protein>
    <recommendedName>
        <fullName evidence="2">Haem-binding uptake Tiki superfamily ChaN domain-containing protein</fullName>
    </recommendedName>
</protein>
<gene>
    <name evidence="1" type="ORF">ABGB03_12645</name>
</gene>
<reference evidence="1" key="1">
    <citation type="submission" date="2024-05" db="EMBL/GenBank/DDBJ databases">
        <title>Pontimicrobium maritimus sp. nov., isolated form sea water.</title>
        <authorList>
            <person name="Muhammad N."/>
            <person name="Vuong T.Q."/>
            <person name="Han H.L."/>
            <person name="Kim S.-G."/>
        </authorList>
    </citation>
    <scope>NUCLEOTIDE SEQUENCE</scope>
    <source>
        <strain evidence="1">SW4</strain>
    </source>
</reference>
<dbReference type="AlphaFoldDB" id="A0AAU7BQT0"/>
<name>A0AAU7BQT0_9FLAO</name>
<evidence type="ECO:0008006" key="2">
    <source>
        <dbReference type="Google" id="ProtNLM"/>
    </source>
</evidence>
<organism evidence="1">
    <name type="scientific">Pontimicrobium sp. SW4</name>
    <dbReference type="NCBI Taxonomy" id="3153519"/>
    <lineage>
        <taxon>Bacteria</taxon>
        <taxon>Pseudomonadati</taxon>
        <taxon>Bacteroidota</taxon>
        <taxon>Flavobacteriia</taxon>
        <taxon>Flavobacteriales</taxon>
        <taxon>Flavobacteriaceae</taxon>
        <taxon>Pontimicrobium</taxon>
    </lineage>
</organism>
<dbReference type="RefSeq" id="WP_347922937.1">
    <property type="nucleotide sequence ID" value="NZ_CP157199.1"/>
</dbReference>
<accession>A0AAU7BQT0</accession>
<sequence>MNSATLQYQLIWKSKVTVLIISILLTNSANSQISTNNYNELANTVLNLFNENQIVALGENHGRLNESNFRLSLIKHRNFPQIVDVIVVEFANPLYQDIIDDYVNGKNIPIQKLRKVWQNTTQVGGVWDSPVYEQFFWLFEK</sequence>